<evidence type="ECO:0000313" key="2">
    <source>
        <dbReference type="EMBL" id="KAF9738636.1"/>
    </source>
</evidence>
<protein>
    <submittedName>
        <fullName evidence="2">Uncharacterized protein</fullName>
    </submittedName>
</protein>
<name>A0A9P6GN08_9PLEO</name>
<feature type="compositionally biased region" description="Basic and acidic residues" evidence="1">
    <location>
        <begin position="278"/>
        <end position="293"/>
    </location>
</feature>
<comment type="caution">
    <text evidence="2">The sequence shown here is derived from an EMBL/GenBank/DDBJ whole genome shotgun (WGS) entry which is preliminary data.</text>
</comment>
<reference evidence="2" key="1">
    <citation type="journal article" date="2020" name="Mol. Plant Microbe Interact.">
        <title>Genome Sequence of the Biocontrol Agent Coniothyrium minitans strain Conio (IMI 134523).</title>
        <authorList>
            <person name="Patel D."/>
            <person name="Shittu T.A."/>
            <person name="Baroncelli R."/>
            <person name="Muthumeenakshi S."/>
            <person name="Osborne T.H."/>
            <person name="Janganan T.K."/>
            <person name="Sreenivasaprasad S."/>
        </authorList>
    </citation>
    <scope>NUCLEOTIDE SEQUENCE</scope>
    <source>
        <strain evidence="2">Conio</strain>
    </source>
</reference>
<evidence type="ECO:0000256" key="1">
    <source>
        <dbReference type="SAM" id="MobiDB-lite"/>
    </source>
</evidence>
<organism evidence="2 3">
    <name type="scientific">Paraphaeosphaeria minitans</name>
    <dbReference type="NCBI Taxonomy" id="565426"/>
    <lineage>
        <taxon>Eukaryota</taxon>
        <taxon>Fungi</taxon>
        <taxon>Dikarya</taxon>
        <taxon>Ascomycota</taxon>
        <taxon>Pezizomycotina</taxon>
        <taxon>Dothideomycetes</taxon>
        <taxon>Pleosporomycetidae</taxon>
        <taxon>Pleosporales</taxon>
        <taxon>Massarineae</taxon>
        <taxon>Didymosphaeriaceae</taxon>
        <taxon>Paraphaeosphaeria</taxon>
    </lineage>
</organism>
<feature type="compositionally biased region" description="Acidic residues" evidence="1">
    <location>
        <begin position="252"/>
        <end position="262"/>
    </location>
</feature>
<keyword evidence="3" id="KW-1185">Reference proteome</keyword>
<gene>
    <name evidence="2" type="ORF">PMIN01_03919</name>
</gene>
<dbReference type="EMBL" id="WJXW01000003">
    <property type="protein sequence ID" value="KAF9738636.1"/>
    <property type="molecule type" value="Genomic_DNA"/>
</dbReference>
<dbReference type="PANTHER" id="PTHR21521">
    <property type="entry name" value="AMUN, ISOFORM A"/>
    <property type="match status" value="1"/>
</dbReference>
<dbReference type="AlphaFoldDB" id="A0A9P6GN08"/>
<dbReference type="PANTHER" id="PTHR21521:SF0">
    <property type="entry name" value="AMUN, ISOFORM A"/>
    <property type="match status" value="1"/>
</dbReference>
<evidence type="ECO:0000313" key="3">
    <source>
        <dbReference type="Proteomes" id="UP000756921"/>
    </source>
</evidence>
<feature type="compositionally biased region" description="Gly residues" evidence="1">
    <location>
        <begin position="234"/>
        <end position="243"/>
    </location>
</feature>
<feature type="region of interest" description="Disordered" evidence="1">
    <location>
        <begin position="231"/>
        <end position="323"/>
    </location>
</feature>
<dbReference type="Proteomes" id="UP000756921">
    <property type="component" value="Unassembled WGS sequence"/>
</dbReference>
<sequence length="323" mass="34344">MPPAAQSLKYTHISRETFDAVLSRYSSTVPEKLRELDVLRYDTIPAAVASRAKEGVAELTKDEVVKLVEWKLKHGTFRPTLLALVQSNPASSVTNATRSAFSSSSSSSSSPSPPTLTAQLKSLTSLRGIGPATGSLLLSVAHPSTHPFFSDELYRWLAWDRPGQGGWKRGIKYTVKECEEVADRFGELRARLGVQAVEAERVAWVLGRRGVDLDEGGGEWLEGLGEEGVVEKGGVAGGSPLGKGGKRKAAGCDEDGDGDGVGDGEIGAERKKAKTGVKRKDSGGQDGEKDAAKKAKTGMKRKAEGTDVPAEGVRRSIRKKAAS</sequence>
<dbReference type="OrthoDB" id="8249012at2759"/>
<accession>A0A9P6GN08</accession>
<proteinExistence type="predicted"/>